<dbReference type="Proteomes" id="UP000297527">
    <property type="component" value="Unassembled WGS sequence"/>
</dbReference>
<dbReference type="EMBL" id="PQXN01000038">
    <property type="protein sequence ID" value="TGO60140.1"/>
    <property type="molecule type" value="Genomic_DNA"/>
</dbReference>
<dbReference type="AlphaFoldDB" id="A0A4Z1ILP9"/>
<keyword evidence="1" id="KW-0812">Transmembrane</keyword>
<evidence type="ECO:0000256" key="1">
    <source>
        <dbReference type="SAM" id="Phobius"/>
    </source>
</evidence>
<reference evidence="2 3" key="1">
    <citation type="submission" date="2017-12" db="EMBL/GenBank/DDBJ databases">
        <title>Comparative genomics of Botrytis spp.</title>
        <authorList>
            <person name="Valero-Jimenez C.A."/>
            <person name="Tapia P."/>
            <person name="Veloso J."/>
            <person name="Silva-Moreno E."/>
            <person name="Staats M."/>
            <person name="Valdes J.H."/>
            <person name="Van Kan J.A.L."/>
        </authorList>
    </citation>
    <scope>NUCLEOTIDE SEQUENCE [LARGE SCALE GENOMIC DNA]</scope>
    <source>
        <strain evidence="2 3">MUCL11595</strain>
    </source>
</reference>
<sequence>MSSALPTHQAYAPQPRLRTILDDEGRSIPATVHALKAHRLRVKPYSSYSASIALLVAISFSLSLVSPLRPQMYRGSAGQ</sequence>
<accession>A0A4Z1ILP9</accession>
<keyword evidence="1" id="KW-0472">Membrane</keyword>
<dbReference type="OrthoDB" id="3553907at2759"/>
<protein>
    <submittedName>
        <fullName evidence="2">Uncharacterized protein</fullName>
    </submittedName>
</protein>
<name>A0A4Z1ILP9_9HELO</name>
<feature type="transmembrane region" description="Helical" evidence="1">
    <location>
        <begin position="45"/>
        <end position="65"/>
    </location>
</feature>
<organism evidence="2 3">
    <name type="scientific">Botryotinia convoluta</name>
    <dbReference type="NCBI Taxonomy" id="54673"/>
    <lineage>
        <taxon>Eukaryota</taxon>
        <taxon>Fungi</taxon>
        <taxon>Dikarya</taxon>
        <taxon>Ascomycota</taxon>
        <taxon>Pezizomycotina</taxon>
        <taxon>Leotiomycetes</taxon>
        <taxon>Helotiales</taxon>
        <taxon>Sclerotiniaceae</taxon>
        <taxon>Botryotinia</taxon>
    </lineage>
</organism>
<evidence type="ECO:0000313" key="3">
    <source>
        <dbReference type="Proteomes" id="UP000297527"/>
    </source>
</evidence>
<keyword evidence="1" id="KW-1133">Transmembrane helix</keyword>
<keyword evidence="3" id="KW-1185">Reference proteome</keyword>
<proteinExistence type="predicted"/>
<comment type="caution">
    <text evidence="2">The sequence shown here is derived from an EMBL/GenBank/DDBJ whole genome shotgun (WGS) entry which is preliminary data.</text>
</comment>
<evidence type="ECO:0000313" key="2">
    <source>
        <dbReference type="EMBL" id="TGO60140.1"/>
    </source>
</evidence>
<gene>
    <name evidence="2" type="ORF">BCON_0038g00570</name>
</gene>